<dbReference type="GO" id="GO:0016787">
    <property type="term" value="F:hydrolase activity"/>
    <property type="evidence" value="ECO:0007669"/>
    <property type="project" value="UniProtKB-KW"/>
</dbReference>
<dbReference type="Pfam" id="PF00135">
    <property type="entry name" value="COesterase"/>
    <property type="match status" value="1"/>
</dbReference>
<evidence type="ECO:0000313" key="6">
    <source>
        <dbReference type="Proteomes" id="UP001163046"/>
    </source>
</evidence>
<feature type="domain" description="Carboxylesterase type B" evidence="4">
    <location>
        <begin position="7"/>
        <end position="102"/>
    </location>
</feature>
<dbReference type="InterPro" id="IPR050309">
    <property type="entry name" value="Type-B_Carboxylest/Lipase"/>
</dbReference>
<dbReference type="InterPro" id="IPR019826">
    <property type="entry name" value="Carboxylesterase_B_AS"/>
</dbReference>
<reference evidence="5" key="1">
    <citation type="submission" date="2023-01" db="EMBL/GenBank/DDBJ databases">
        <title>Genome assembly of the deep-sea coral Lophelia pertusa.</title>
        <authorList>
            <person name="Herrera S."/>
            <person name="Cordes E."/>
        </authorList>
    </citation>
    <scope>NUCLEOTIDE SEQUENCE</scope>
    <source>
        <strain evidence="5">USNM1676648</strain>
        <tissue evidence="5">Polyp</tissue>
    </source>
</reference>
<evidence type="ECO:0000256" key="2">
    <source>
        <dbReference type="ARBA" id="ARBA00022801"/>
    </source>
</evidence>
<dbReference type="Gene3D" id="3.40.50.1820">
    <property type="entry name" value="alpha/beta hydrolase"/>
    <property type="match status" value="1"/>
</dbReference>
<dbReference type="SUPFAM" id="SSF53474">
    <property type="entry name" value="alpha/beta-Hydrolases"/>
    <property type="match status" value="1"/>
</dbReference>
<evidence type="ECO:0000256" key="1">
    <source>
        <dbReference type="ARBA" id="ARBA00005964"/>
    </source>
</evidence>
<dbReference type="AlphaFoldDB" id="A0A9W9ZV40"/>
<comment type="similarity">
    <text evidence="1 3">Belongs to the type-B carboxylesterase/lipase family.</text>
</comment>
<dbReference type="OrthoDB" id="5986892at2759"/>
<comment type="caution">
    <text evidence="5">The sequence shown here is derived from an EMBL/GenBank/DDBJ whole genome shotgun (WGS) entry which is preliminary data.</text>
</comment>
<evidence type="ECO:0000313" key="5">
    <source>
        <dbReference type="EMBL" id="KAJ7388411.1"/>
    </source>
</evidence>
<evidence type="ECO:0000259" key="4">
    <source>
        <dbReference type="Pfam" id="PF00135"/>
    </source>
</evidence>
<sequence>MAAHSLMASASDYPGGVLATFNDVIIVSINYRLGILGFFNIPGTKYKGNYGMLDQVLALKWVQANIASFGGDPNRVTIFGQSAGGISVSLQLISPLSKGPVSKSHYGRAAHLRRLFTVEKFLTRSS</sequence>
<dbReference type="InterPro" id="IPR029058">
    <property type="entry name" value="AB_hydrolase_fold"/>
</dbReference>
<keyword evidence="2 3" id="KW-0378">Hydrolase</keyword>
<keyword evidence="6" id="KW-1185">Reference proteome</keyword>
<dbReference type="InterPro" id="IPR002018">
    <property type="entry name" value="CarbesteraseB"/>
</dbReference>
<name>A0A9W9ZV40_9CNID</name>
<dbReference type="Proteomes" id="UP001163046">
    <property type="component" value="Unassembled WGS sequence"/>
</dbReference>
<dbReference type="EC" id="3.1.1.-" evidence="3"/>
<accession>A0A9W9ZV40</accession>
<evidence type="ECO:0000256" key="3">
    <source>
        <dbReference type="RuleBase" id="RU361235"/>
    </source>
</evidence>
<dbReference type="PROSITE" id="PS00122">
    <property type="entry name" value="CARBOXYLESTERASE_B_1"/>
    <property type="match status" value="1"/>
</dbReference>
<dbReference type="PANTHER" id="PTHR11559">
    <property type="entry name" value="CARBOXYLESTERASE"/>
    <property type="match status" value="1"/>
</dbReference>
<dbReference type="EMBL" id="MU825473">
    <property type="protein sequence ID" value="KAJ7388411.1"/>
    <property type="molecule type" value="Genomic_DNA"/>
</dbReference>
<gene>
    <name evidence="5" type="primary">CES2E</name>
    <name evidence="5" type="ORF">OS493_037803</name>
</gene>
<proteinExistence type="inferred from homology"/>
<organism evidence="5 6">
    <name type="scientific">Desmophyllum pertusum</name>
    <dbReference type="NCBI Taxonomy" id="174260"/>
    <lineage>
        <taxon>Eukaryota</taxon>
        <taxon>Metazoa</taxon>
        <taxon>Cnidaria</taxon>
        <taxon>Anthozoa</taxon>
        <taxon>Hexacorallia</taxon>
        <taxon>Scleractinia</taxon>
        <taxon>Caryophylliina</taxon>
        <taxon>Caryophylliidae</taxon>
        <taxon>Desmophyllum</taxon>
    </lineage>
</organism>
<protein>
    <recommendedName>
        <fullName evidence="3">Carboxylic ester hydrolase</fullName>
        <ecNumber evidence="3">3.1.1.-</ecNumber>
    </recommendedName>
</protein>